<keyword evidence="7 11" id="KW-0472">Membrane</keyword>
<keyword evidence="6" id="KW-0297">G-protein coupled receptor</keyword>
<dbReference type="GO" id="GO:0004930">
    <property type="term" value="F:G protein-coupled receptor activity"/>
    <property type="evidence" value="ECO:0007669"/>
    <property type="project" value="UniProtKB-KW"/>
</dbReference>
<dbReference type="InterPro" id="IPR000276">
    <property type="entry name" value="GPCR_Rhodpsn"/>
</dbReference>
<evidence type="ECO:0000256" key="1">
    <source>
        <dbReference type="ARBA" id="ARBA00004651"/>
    </source>
</evidence>
<evidence type="ECO:0000259" key="12">
    <source>
        <dbReference type="PROSITE" id="PS50262"/>
    </source>
</evidence>
<dbReference type="PROSITE" id="PS50262">
    <property type="entry name" value="G_PROTEIN_RECEP_F1_2"/>
    <property type="match status" value="1"/>
</dbReference>
<dbReference type="EMBL" id="JBFDAA010000003">
    <property type="protein sequence ID" value="KAL1138337.1"/>
    <property type="molecule type" value="Genomic_DNA"/>
</dbReference>
<name>A0ABD0Z3P8_9HEMI</name>
<accession>A0ABD0Z3P8</accession>
<evidence type="ECO:0000256" key="7">
    <source>
        <dbReference type="ARBA" id="ARBA00023136"/>
    </source>
</evidence>
<dbReference type="Pfam" id="PF00001">
    <property type="entry name" value="7tm_1"/>
    <property type="match status" value="1"/>
</dbReference>
<dbReference type="PRINTS" id="PR00237">
    <property type="entry name" value="GPCRRHODOPSN"/>
</dbReference>
<keyword evidence="10" id="KW-0807">Transducer</keyword>
<keyword evidence="3" id="KW-1003">Cell membrane</keyword>
<dbReference type="PANTHER" id="PTHR24248:SF125">
    <property type="entry name" value="DOPAMINE D2-LIKE RECEPTOR"/>
    <property type="match status" value="1"/>
</dbReference>
<evidence type="ECO:0000256" key="10">
    <source>
        <dbReference type="ARBA" id="ARBA00023224"/>
    </source>
</evidence>
<comment type="similarity">
    <text evidence="2">Belongs to the G-protein coupled receptor 1 family.</text>
</comment>
<protein>
    <recommendedName>
        <fullName evidence="12">G-protein coupled receptors family 1 profile domain-containing protein</fullName>
    </recommendedName>
</protein>
<feature type="transmembrane region" description="Helical" evidence="11">
    <location>
        <begin position="46"/>
        <end position="70"/>
    </location>
</feature>
<dbReference type="InterPro" id="IPR017452">
    <property type="entry name" value="GPCR_Rhodpsn_7TM"/>
</dbReference>
<dbReference type="Proteomes" id="UP001558652">
    <property type="component" value="Unassembled WGS sequence"/>
</dbReference>
<keyword evidence="4 11" id="KW-0812">Transmembrane</keyword>
<evidence type="ECO:0000313" key="14">
    <source>
        <dbReference type="Proteomes" id="UP001558652"/>
    </source>
</evidence>
<evidence type="ECO:0000256" key="8">
    <source>
        <dbReference type="ARBA" id="ARBA00023157"/>
    </source>
</evidence>
<comment type="subcellular location">
    <subcellularLocation>
        <location evidence="1">Cell membrane</location>
        <topology evidence="1">Multi-pass membrane protein</topology>
    </subcellularLocation>
</comment>
<evidence type="ECO:0000256" key="2">
    <source>
        <dbReference type="ARBA" id="ARBA00010663"/>
    </source>
</evidence>
<keyword evidence="8" id="KW-1015">Disulfide bond</keyword>
<dbReference type="AlphaFoldDB" id="A0ABD0Z3P8"/>
<evidence type="ECO:0000256" key="3">
    <source>
        <dbReference type="ARBA" id="ARBA00022475"/>
    </source>
</evidence>
<evidence type="ECO:0000256" key="11">
    <source>
        <dbReference type="SAM" id="Phobius"/>
    </source>
</evidence>
<keyword evidence="9" id="KW-0675">Receptor</keyword>
<reference evidence="13 14" key="1">
    <citation type="submission" date="2024-07" db="EMBL/GenBank/DDBJ databases">
        <title>Chromosome-level genome assembly of the water stick insect Ranatra chinensis (Heteroptera: Nepidae).</title>
        <authorList>
            <person name="Liu X."/>
        </authorList>
    </citation>
    <scope>NUCLEOTIDE SEQUENCE [LARGE SCALE GENOMIC DNA]</scope>
    <source>
        <strain evidence="13">Cailab_2021Rc</strain>
        <tissue evidence="13">Muscle</tissue>
    </source>
</reference>
<dbReference type="GO" id="GO:0005886">
    <property type="term" value="C:plasma membrane"/>
    <property type="evidence" value="ECO:0007669"/>
    <property type="project" value="UniProtKB-SubCell"/>
</dbReference>
<evidence type="ECO:0000256" key="4">
    <source>
        <dbReference type="ARBA" id="ARBA00022692"/>
    </source>
</evidence>
<keyword evidence="5 11" id="KW-1133">Transmembrane helix</keyword>
<feature type="domain" description="G-protein coupled receptors family 1 profile" evidence="12">
    <location>
        <begin position="61"/>
        <end position="123"/>
    </location>
</feature>
<dbReference type="SUPFAM" id="SSF81321">
    <property type="entry name" value="Family A G protein-coupled receptor-like"/>
    <property type="match status" value="1"/>
</dbReference>
<proteinExistence type="inferred from homology"/>
<gene>
    <name evidence="13" type="ORF">AAG570_008401</name>
</gene>
<dbReference type="Gene3D" id="1.20.1070.10">
    <property type="entry name" value="Rhodopsin 7-helix transmembrane proteins"/>
    <property type="match status" value="1"/>
</dbReference>
<evidence type="ECO:0000256" key="9">
    <source>
        <dbReference type="ARBA" id="ARBA00023170"/>
    </source>
</evidence>
<comment type="caution">
    <text evidence="13">The sequence shown here is derived from an EMBL/GenBank/DDBJ whole genome shotgun (WGS) entry which is preliminary data.</text>
</comment>
<evidence type="ECO:0000313" key="13">
    <source>
        <dbReference type="EMBL" id="KAL1138337.1"/>
    </source>
</evidence>
<feature type="transmembrane region" description="Helical" evidence="11">
    <location>
        <begin position="82"/>
        <end position="106"/>
    </location>
</feature>
<sequence>MNTSYIPSLDAPLILAADLDFANCSGPVQFNCSAFDGQSEPSEKNYWALVLVLFPFLTLFGNVLVILAVYRERSLQSATNYFIVSLALADLLVAVVVMPFAVYVLVSRSTLYYAPYDWLFGYR</sequence>
<keyword evidence="14" id="KW-1185">Reference proteome</keyword>
<evidence type="ECO:0000256" key="6">
    <source>
        <dbReference type="ARBA" id="ARBA00023040"/>
    </source>
</evidence>
<evidence type="ECO:0000256" key="5">
    <source>
        <dbReference type="ARBA" id="ARBA00022989"/>
    </source>
</evidence>
<dbReference type="PANTHER" id="PTHR24248">
    <property type="entry name" value="ADRENERGIC RECEPTOR-RELATED G-PROTEIN COUPLED RECEPTOR"/>
    <property type="match status" value="1"/>
</dbReference>
<organism evidence="13 14">
    <name type="scientific">Ranatra chinensis</name>
    <dbReference type="NCBI Taxonomy" id="642074"/>
    <lineage>
        <taxon>Eukaryota</taxon>
        <taxon>Metazoa</taxon>
        <taxon>Ecdysozoa</taxon>
        <taxon>Arthropoda</taxon>
        <taxon>Hexapoda</taxon>
        <taxon>Insecta</taxon>
        <taxon>Pterygota</taxon>
        <taxon>Neoptera</taxon>
        <taxon>Paraneoptera</taxon>
        <taxon>Hemiptera</taxon>
        <taxon>Heteroptera</taxon>
        <taxon>Panheteroptera</taxon>
        <taxon>Nepomorpha</taxon>
        <taxon>Nepidae</taxon>
        <taxon>Ranatrinae</taxon>
        <taxon>Ranatra</taxon>
    </lineage>
</organism>